<feature type="transmembrane region" description="Helical" evidence="1">
    <location>
        <begin position="112"/>
        <end position="129"/>
    </location>
</feature>
<feature type="transmembrane region" description="Helical" evidence="1">
    <location>
        <begin position="79"/>
        <end position="100"/>
    </location>
</feature>
<dbReference type="PANTHER" id="PTHR35307">
    <property type="entry name" value="PROTEIN, PUTATIVE-RELATED"/>
    <property type="match status" value="1"/>
</dbReference>
<dbReference type="AlphaFoldDB" id="A0A8X8YXI1"/>
<keyword evidence="3" id="KW-1185">Reference proteome</keyword>
<dbReference type="PANTHER" id="PTHR35307:SF3">
    <property type="entry name" value="DUF4220 DOMAIN-CONTAINING PROTEIN"/>
    <property type="match status" value="1"/>
</dbReference>
<dbReference type="EMBL" id="PNBA02000022">
    <property type="protein sequence ID" value="KAG6384792.1"/>
    <property type="molecule type" value="Genomic_DNA"/>
</dbReference>
<protein>
    <submittedName>
        <fullName evidence="2">Uncharacterized protein</fullName>
    </submittedName>
</protein>
<evidence type="ECO:0000256" key="1">
    <source>
        <dbReference type="SAM" id="Phobius"/>
    </source>
</evidence>
<accession>A0A8X8YXI1</accession>
<dbReference type="Proteomes" id="UP000298416">
    <property type="component" value="Unassembled WGS sequence"/>
</dbReference>
<feature type="transmembrane region" description="Helical" evidence="1">
    <location>
        <begin position="300"/>
        <end position="322"/>
    </location>
</feature>
<evidence type="ECO:0000313" key="2">
    <source>
        <dbReference type="EMBL" id="KAG6384792.1"/>
    </source>
</evidence>
<evidence type="ECO:0000313" key="3">
    <source>
        <dbReference type="Proteomes" id="UP000298416"/>
    </source>
</evidence>
<feature type="transmembrane region" description="Helical" evidence="1">
    <location>
        <begin position="181"/>
        <end position="200"/>
    </location>
</feature>
<comment type="caution">
    <text evidence="2">The sequence shown here is derived from an EMBL/GenBank/DDBJ whole genome shotgun (WGS) entry which is preliminary data.</text>
</comment>
<sequence>MSMDSDQGWRNSNCHDQLQTCYGELYDCSNDYDAMIQRNLDAPMPWIGMYIAAASAICALAMAADVIRGFRSRKLWLPCKYFSLNATSLTLLTVTMKLTVDLTSSMMGTNDKIASVGSLVLMSTAVGNFMTSVASMEKKEILLNLTALAILVITIAVNVCIHNVQTFDVLDGNVVLAEEVAAIGFMLVLVMLLCFSSMVVPTTKGYVESKYREMHRVASNERRDVGRFTVEELRVALRRYWVMAETGSPQFVMARSVISGASGLMCLLMALTLVESYVRVRLLYSYFGRTRSNYKWSMNWIMYIQSVGVALGTIAPLMRWYVAAWFKISEIGQRNFVEEFRIEKYWTSRVVEWRERPLPLQIRSQKFRKLLHEAKRFLLSICSGVLVFFVLTSKMVIFISAIFGKPMLLCFHRDESRDGIDRLPQFCHGALDRSCPFAVCPFAAATSAVATALNRAPSGSRSHWIGVVSNADFLKISLPLLDRHGSTAAVSVSSNCCPATKTSGIADAAPTAAPPPTSFTLLPWLD</sequence>
<reference evidence="2" key="2">
    <citation type="submission" date="2020-08" db="EMBL/GenBank/DDBJ databases">
        <title>Plant Genome Project.</title>
        <authorList>
            <person name="Zhang R.-G."/>
        </authorList>
    </citation>
    <scope>NUCLEOTIDE SEQUENCE</scope>
    <source>
        <strain evidence="2">Huo1</strain>
        <tissue evidence="2">Leaf</tissue>
    </source>
</reference>
<feature type="transmembrane region" description="Helical" evidence="1">
    <location>
        <begin position="257"/>
        <end position="280"/>
    </location>
</feature>
<feature type="transmembrane region" description="Helical" evidence="1">
    <location>
        <begin position="141"/>
        <end position="161"/>
    </location>
</feature>
<proteinExistence type="predicted"/>
<name>A0A8X8YXI1_SALSN</name>
<feature type="transmembrane region" description="Helical" evidence="1">
    <location>
        <begin position="47"/>
        <end position="67"/>
    </location>
</feature>
<keyword evidence="1" id="KW-0812">Transmembrane</keyword>
<organism evidence="2">
    <name type="scientific">Salvia splendens</name>
    <name type="common">Scarlet sage</name>
    <dbReference type="NCBI Taxonomy" id="180675"/>
    <lineage>
        <taxon>Eukaryota</taxon>
        <taxon>Viridiplantae</taxon>
        <taxon>Streptophyta</taxon>
        <taxon>Embryophyta</taxon>
        <taxon>Tracheophyta</taxon>
        <taxon>Spermatophyta</taxon>
        <taxon>Magnoliopsida</taxon>
        <taxon>eudicotyledons</taxon>
        <taxon>Gunneridae</taxon>
        <taxon>Pentapetalae</taxon>
        <taxon>asterids</taxon>
        <taxon>lamiids</taxon>
        <taxon>Lamiales</taxon>
        <taxon>Lamiaceae</taxon>
        <taxon>Nepetoideae</taxon>
        <taxon>Mentheae</taxon>
        <taxon>Salviinae</taxon>
        <taxon>Salvia</taxon>
        <taxon>Salvia subgen. Calosphace</taxon>
        <taxon>core Calosphace</taxon>
    </lineage>
</organism>
<gene>
    <name evidence="2" type="ORF">SASPL_153610</name>
</gene>
<keyword evidence="1" id="KW-1133">Transmembrane helix</keyword>
<reference evidence="2" key="1">
    <citation type="submission" date="2018-01" db="EMBL/GenBank/DDBJ databases">
        <authorList>
            <person name="Mao J.F."/>
        </authorList>
    </citation>
    <scope>NUCLEOTIDE SEQUENCE</scope>
    <source>
        <strain evidence="2">Huo1</strain>
        <tissue evidence="2">Leaf</tissue>
    </source>
</reference>
<keyword evidence="1" id="KW-0472">Membrane</keyword>
<feature type="transmembrane region" description="Helical" evidence="1">
    <location>
        <begin position="377"/>
        <end position="403"/>
    </location>
</feature>